<organism evidence="7">
    <name type="scientific">Cuerna arida</name>
    <dbReference type="NCBI Taxonomy" id="1464854"/>
    <lineage>
        <taxon>Eukaryota</taxon>
        <taxon>Metazoa</taxon>
        <taxon>Ecdysozoa</taxon>
        <taxon>Arthropoda</taxon>
        <taxon>Hexapoda</taxon>
        <taxon>Insecta</taxon>
        <taxon>Pterygota</taxon>
        <taxon>Neoptera</taxon>
        <taxon>Paraneoptera</taxon>
        <taxon>Hemiptera</taxon>
        <taxon>Auchenorrhyncha</taxon>
        <taxon>Membracoidea</taxon>
        <taxon>Cicadellidae</taxon>
        <taxon>Cicadellinae</taxon>
        <taxon>Proconiini</taxon>
        <taxon>Cuerna</taxon>
    </lineage>
</organism>
<dbReference type="EMBL" id="GECZ01011844">
    <property type="protein sequence ID" value="JAS57925.1"/>
    <property type="molecule type" value="Transcribed_RNA"/>
</dbReference>
<keyword evidence="4" id="KW-0325">Glycoprotein</keyword>
<evidence type="ECO:0000259" key="6">
    <source>
        <dbReference type="Pfam" id="PF00135"/>
    </source>
</evidence>
<accession>A0A1B6G661</accession>
<evidence type="ECO:0000313" key="7">
    <source>
        <dbReference type="EMBL" id="JAS57925.1"/>
    </source>
</evidence>
<dbReference type="PROSITE" id="PS00122">
    <property type="entry name" value="CARBOXYLESTERASE_B_1"/>
    <property type="match status" value="1"/>
</dbReference>
<proteinExistence type="inferred from homology"/>
<sequence length="544" mass="59988">MEKETVVIQTKLGQLRGLVKHSVLNDKTYYAFLGVPFGKPPLGDLRFKAPQPYGGWEGIRDALVDGHDPKQPAFTALYTLTSESSGSEDCLYLNVYTNELSPKNGEKKPVLVSIPGGGFLCWSGSSTKTGVDNFMNGDVVVVSFNYRLGAFGFLSLENEEAPGNAGLKDQTLALKWVHENIDSFGGDPNNVTIFGVSAGGASVHFQLLCPPSKGLFHKAIIQCGFANNPWATQETPRQTALELAKTLGCTSEEPDEVLQFLKSASAEDIVAGTQKLCMAERKKVLDFLFTPNVEVSGAESSLPDIPDNLMKRGEFAQVPVILGCSVREGTVVTIFNGISDKAFEFINDNPEMLVPSFLGLKQGSAEKKEAEHEIWAFYFKGEPLCWDTVHQYLVCQSDIQFNFGMEQTRSYLVEKSTAPVYTYLYTDHSRCLCQLMFRGELSKLLSSETCHGADSLYTVESELMKTTEPSPEGKEVIRKHVKAWTNFATFGDPNHEGLEAVWQKDSVGSPCFLEMGTSWSLKSGLTLPDRIGFWKRLTAKYCKA</sequence>
<dbReference type="PANTHER" id="PTHR43142">
    <property type="entry name" value="CARBOXYLIC ESTER HYDROLASE"/>
    <property type="match status" value="1"/>
</dbReference>
<dbReference type="GO" id="GO:0052689">
    <property type="term" value="F:carboxylic ester hydrolase activity"/>
    <property type="evidence" value="ECO:0007669"/>
    <property type="project" value="UniProtKB-KW"/>
</dbReference>
<evidence type="ECO:0000256" key="4">
    <source>
        <dbReference type="ARBA" id="ARBA00023180"/>
    </source>
</evidence>
<dbReference type="InterPro" id="IPR029058">
    <property type="entry name" value="AB_hydrolase_fold"/>
</dbReference>
<keyword evidence="2" id="KW-0719">Serine esterase</keyword>
<feature type="domain" description="Carboxylesterase type B" evidence="6">
    <location>
        <begin position="6"/>
        <end position="506"/>
    </location>
</feature>
<dbReference type="AlphaFoldDB" id="A0A1B6G661"/>
<comment type="similarity">
    <text evidence="1 5">Belongs to the type-B carboxylesterase/lipase family.</text>
</comment>
<evidence type="ECO:0000256" key="2">
    <source>
        <dbReference type="ARBA" id="ARBA00022487"/>
    </source>
</evidence>
<name>A0A1B6G661_9HEMI</name>
<dbReference type="SUPFAM" id="SSF53474">
    <property type="entry name" value="alpha/beta-Hydrolases"/>
    <property type="match status" value="1"/>
</dbReference>
<reference evidence="7" key="1">
    <citation type="submission" date="2015-11" db="EMBL/GenBank/DDBJ databases">
        <title>De novo transcriptome assembly of four potential Pierce s Disease insect vectors from Arizona vineyards.</title>
        <authorList>
            <person name="Tassone E.E."/>
        </authorList>
    </citation>
    <scope>NUCLEOTIDE SEQUENCE</scope>
</reference>
<dbReference type="PANTHER" id="PTHR43142:SF1">
    <property type="entry name" value="CARBOXYLIC ESTER HYDROLASE"/>
    <property type="match status" value="1"/>
</dbReference>
<evidence type="ECO:0000256" key="3">
    <source>
        <dbReference type="ARBA" id="ARBA00022801"/>
    </source>
</evidence>
<evidence type="ECO:0000256" key="5">
    <source>
        <dbReference type="RuleBase" id="RU361235"/>
    </source>
</evidence>
<dbReference type="Pfam" id="PF00135">
    <property type="entry name" value="COesterase"/>
    <property type="match status" value="1"/>
</dbReference>
<dbReference type="Gene3D" id="3.40.50.1820">
    <property type="entry name" value="alpha/beta hydrolase"/>
    <property type="match status" value="1"/>
</dbReference>
<dbReference type="InterPro" id="IPR019826">
    <property type="entry name" value="Carboxylesterase_B_AS"/>
</dbReference>
<keyword evidence="3 5" id="KW-0378">Hydrolase</keyword>
<dbReference type="EC" id="3.1.1.-" evidence="5"/>
<protein>
    <recommendedName>
        <fullName evidence="5">Carboxylic ester hydrolase</fullName>
        <ecNumber evidence="5">3.1.1.-</ecNumber>
    </recommendedName>
</protein>
<dbReference type="InterPro" id="IPR002018">
    <property type="entry name" value="CarbesteraseB"/>
</dbReference>
<gene>
    <name evidence="7" type="ORF">g.16714</name>
</gene>
<evidence type="ECO:0000256" key="1">
    <source>
        <dbReference type="ARBA" id="ARBA00005964"/>
    </source>
</evidence>